<dbReference type="PANTHER" id="PTHR12305:SF81">
    <property type="entry name" value="PHOSPHATIDYLINOSITOL 3,4,5-TRISPHOSPHATE 3-PHOSPHATASE AND DUAL-SPECIFICITY PROTEIN PHOSPHATASE PTEN"/>
    <property type="match status" value="1"/>
</dbReference>
<dbReference type="PANTHER" id="PTHR12305">
    <property type="entry name" value="PHOSPHATASE WITH HOMOLOGY TO TENSIN"/>
    <property type="match status" value="1"/>
</dbReference>
<dbReference type="SUPFAM" id="SSF52799">
    <property type="entry name" value="(Phosphotyrosine protein) phosphatases II"/>
    <property type="match status" value="1"/>
</dbReference>
<dbReference type="EC" id="3.1.3.16" evidence="5"/>
<evidence type="ECO:0000256" key="10">
    <source>
        <dbReference type="ARBA" id="ARBA00034256"/>
    </source>
</evidence>
<dbReference type="SUPFAM" id="SSF49562">
    <property type="entry name" value="C2 domain (Calcium/lipid-binding domain, CaLB)"/>
    <property type="match status" value="1"/>
</dbReference>
<feature type="compositionally biased region" description="Basic and acidic residues" evidence="20">
    <location>
        <begin position="336"/>
        <end position="358"/>
    </location>
</feature>
<dbReference type="PROSITE" id="PS50056">
    <property type="entry name" value="TYR_PHOSPHATASE_2"/>
    <property type="match status" value="1"/>
</dbReference>
<dbReference type="InterPro" id="IPR016130">
    <property type="entry name" value="Tyr_Pase_AS"/>
</dbReference>
<dbReference type="PROSITE" id="PS00383">
    <property type="entry name" value="TYR_PHOSPHATASE_1"/>
    <property type="match status" value="1"/>
</dbReference>
<dbReference type="InterPro" id="IPR000387">
    <property type="entry name" value="Tyr_Pase_dom"/>
</dbReference>
<keyword evidence="6" id="KW-0963">Cytoplasm</keyword>
<evidence type="ECO:0000256" key="5">
    <source>
        <dbReference type="ARBA" id="ARBA00013081"/>
    </source>
</evidence>
<dbReference type="GO" id="GO:0050793">
    <property type="term" value="P:regulation of developmental process"/>
    <property type="evidence" value="ECO:0007669"/>
    <property type="project" value="UniProtKB-ARBA"/>
</dbReference>
<evidence type="ECO:0000256" key="12">
    <source>
        <dbReference type="ARBA" id="ARBA00034338"/>
    </source>
</evidence>
<evidence type="ECO:0000313" key="25">
    <source>
        <dbReference type="Proteomes" id="UP001431209"/>
    </source>
</evidence>
<dbReference type="CDD" id="cd14509">
    <property type="entry name" value="PTP_PTEN"/>
    <property type="match status" value="1"/>
</dbReference>
<dbReference type="InterPro" id="IPR035892">
    <property type="entry name" value="C2_domain_sf"/>
</dbReference>
<dbReference type="Pfam" id="PF10409">
    <property type="entry name" value="PTEN_C2"/>
    <property type="match status" value="1"/>
</dbReference>
<comment type="catalytic activity">
    <reaction evidence="18">
        <text>O-phospho-L-threonyl-[protein] + H2O = L-threonyl-[protein] + phosphate</text>
        <dbReference type="Rhea" id="RHEA:47004"/>
        <dbReference type="Rhea" id="RHEA-COMP:11060"/>
        <dbReference type="Rhea" id="RHEA-COMP:11605"/>
        <dbReference type="ChEBI" id="CHEBI:15377"/>
        <dbReference type="ChEBI" id="CHEBI:30013"/>
        <dbReference type="ChEBI" id="CHEBI:43474"/>
        <dbReference type="ChEBI" id="CHEBI:61977"/>
        <dbReference type="EC" id="3.1.3.16"/>
    </reaction>
    <physiologicalReaction direction="left-to-right" evidence="18">
        <dbReference type="Rhea" id="RHEA:47005"/>
    </physiologicalReaction>
</comment>
<evidence type="ECO:0000256" key="3">
    <source>
        <dbReference type="ARBA" id="ARBA00013015"/>
    </source>
</evidence>
<evidence type="ECO:0000256" key="20">
    <source>
        <dbReference type="SAM" id="MobiDB-lite"/>
    </source>
</evidence>
<dbReference type="GO" id="GO:0042995">
    <property type="term" value="C:cell projection"/>
    <property type="evidence" value="ECO:0007669"/>
    <property type="project" value="UniProtKB-ARBA"/>
</dbReference>
<dbReference type="InterPro" id="IPR014020">
    <property type="entry name" value="Tensin_C2-dom"/>
</dbReference>
<evidence type="ECO:0000256" key="6">
    <source>
        <dbReference type="ARBA" id="ARBA00022490"/>
    </source>
</evidence>
<feature type="domain" description="Tyrosine specific protein phosphatases" evidence="21">
    <location>
        <begin position="112"/>
        <end position="172"/>
    </location>
</feature>
<evidence type="ECO:0000259" key="22">
    <source>
        <dbReference type="PROSITE" id="PS51181"/>
    </source>
</evidence>
<evidence type="ECO:0000256" key="13">
    <source>
        <dbReference type="ARBA" id="ARBA00043734"/>
    </source>
</evidence>
<dbReference type="GO" id="GO:0005829">
    <property type="term" value="C:cytosol"/>
    <property type="evidence" value="ECO:0007669"/>
    <property type="project" value="TreeGrafter"/>
</dbReference>
<dbReference type="Gene3D" id="3.90.190.10">
    <property type="entry name" value="Protein tyrosine phosphatase superfamily"/>
    <property type="match status" value="1"/>
</dbReference>
<dbReference type="Gene3D" id="2.60.40.1110">
    <property type="match status" value="1"/>
</dbReference>
<dbReference type="Pfam" id="PF22785">
    <property type="entry name" value="Tc-R-P"/>
    <property type="match status" value="1"/>
</dbReference>
<comment type="caution">
    <text evidence="24">The sequence shown here is derived from an EMBL/GenBank/DDBJ whole genome shotgun (WGS) entry which is preliminary data.</text>
</comment>
<comment type="subcellular location">
    <subcellularLocation>
        <location evidence="1">Cytoplasm</location>
    </subcellularLocation>
</comment>
<feature type="region of interest" description="Disordered" evidence="20">
    <location>
        <begin position="336"/>
        <end position="365"/>
    </location>
</feature>
<evidence type="ECO:0000256" key="1">
    <source>
        <dbReference type="ARBA" id="ARBA00004496"/>
    </source>
</evidence>
<feature type="domain" description="Phosphatase tensin-type" evidence="22">
    <location>
        <begin position="14"/>
        <end position="198"/>
    </location>
</feature>
<evidence type="ECO:0000256" key="19">
    <source>
        <dbReference type="ARBA" id="ARBA00051341"/>
    </source>
</evidence>
<organism evidence="24 25">
    <name type="scientific">Acrasis kona</name>
    <dbReference type="NCBI Taxonomy" id="1008807"/>
    <lineage>
        <taxon>Eukaryota</taxon>
        <taxon>Discoba</taxon>
        <taxon>Heterolobosea</taxon>
        <taxon>Tetramitia</taxon>
        <taxon>Eutetramitia</taxon>
        <taxon>Acrasidae</taxon>
        <taxon>Acrasis</taxon>
    </lineage>
</organism>
<dbReference type="InterPro" id="IPR045101">
    <property type="entry name" value="PTP_PTEN"/>
</dbReference>
<dbReference type="GO" id="GO:0004725">
    <property type="term" value="F:protein tyrosine phosphatase activity"/>
    <property type="evidence" value="ECO:0007669"/>
    <property type="project" value="UniProtKB-EC"/>
</dbReference>
<feature type="domain" description="C2 tensin-type" evidence="23">
    <location>
        <begin position="205"/>
        <end position="330"/>
    </location>
</feature>
<dbReference type="EC" id="3.1.3.48" evidence="4"/>
<evidence type="ECO:0000256" key="8">
    <source>
        <dbReference type="ARBA" id="ARBA00022912"/>
    </source>
</evidence>
<comment type="catalytic activity">
    <reaction evidence="15">
        <text>1D-myo-inositol 1,3,4,5,6-pentakisphosphate + H2O = 1D-myo-inositol 1,4,5,6-tetrakisphosphate + phosphate</text>
        <dbReference type="Rhea" id="RHEA:77143"/>
        <dbReference type="ChEBI" id="CHEBI:15377"/>
        <dbReference type="ChEBI" id="CHEBI:43474"/>
        <dbReference type="ChEBI" id="CHEBI:57627"/>
        <dbReference type="ChEBI" id="CHEBI:57733"/>
    </reaction>
    <physiologicalReaction direction="left-to-right" evidence="15">
        <dbReference type="Rhea" id="RHEA:77144"/>
    </physiologicalReaction>
</comment>
<evidence type="ECO:0000256" key="17">
    <source>
        <dbReference type="ARBA" id="ARBA00047986"/>
    </source>
</evidence>
<evidence type="ECO:0000256" key="16">
    <source>
        <dbReference type="ARBA" id="ARBA00044309"/>
    </source>
</evidence>
<evidence type="ECO:0000256" key="14">
    <source>
        <dbReference type="ARBA" id="ARBA00043760"/>
    </source>
</evidence>
<name>A0AAW2YLI6_9EUKA</name>
<dbReference type="InterPro" id="IPR029023">
    <property type="entry name" value="Tensin_phosphatase"/>
</dbReference>
<evidence type="ECO:0000259" key="23">
    <source>
        <dbReference type="PROSITE" id="PS51182"/>
    </source>
</evidence>
<evidence type="ECO:0000313" key="24">
    <source>
        <dbReference type="EMBL" id="KAL0478112.1"/>
    </source>
</evidence>
<dbReference type="PROSITE" id="PS51181">
    <property type="entry name" value="PPASE_TENSIN"/>
    <property type="match status" value="1"/>
</dbReference>
<dbReference type="PROSITE" id="PS51182">
    <property type="entry name" value="C2_TENSIN"/>
    <property type="match status" value="1"/>
</dbReference>
<evidence type="ECO:0000256" key="18">
    <source>
        <dbReference type="ARBA" id="ARBA00048832"/>
    </source>
</evidence>
<dbReference type="GO" id="GO:0016314">
    <property type="term" value="F:phosphatidylinositol-3,4,5-trisphosphate 3-phosphatase activity"/>
    <property type="evidence" value="ECO:0007669"/>
    <property type="project" value="UniProtKB-EC"/>
</dbReference>
<comment type="catalytic activity">
    <reaction evidence="19">
        <text>O-phospho-L-tyrosyl-[protein] + H2O = L-tyrosyl-[protein] + phosphate</text>
        <dbReference type="Rhea" id="RHEA:10684"/>
        <dbReference type="Rhea" id="RHEA-COMP:10136"/>
        <dbReference type="Rhea" id="RHEA-COMP:20101"/>
        <dbReference type="ChEBI" id="CHEBI:15377"/>
        <dbReference type="ChEBI" id="CHEBI:43474"/>
        <dbReference type="ChEBI" id="CHEBI:46858"/>
        <dbReference type="ChEBI" id="CHEBI:61978"/>
        <dbReference type="EC" id="3.1.3.48"/>
    </reaction>
    <physiologicalReaction direction="left-to-right" evidence="19">
        <dbReference type="Rhea" id="RHEA:10685"/>
    </physiologicalReaction>
</comment>
<evidence type="ECO:0000256" key="11">
    <source>
        <dbReference type="ARBA" id="ARBA00034268"/>
    </source>
</evidence>
<dbReference type="EMBL" id="JAOPGA020000309">
    <property type="protein sequence ID" value="KAL0478112.1"/>
    <property type="molecule type" value="Genomic_DNA"/>
</dbReference>
<evidence type="ECO:0000256" key="4">
    <source>
        <dbReference type="ARBA" id="ARBA00013064"/>
    </source>
</evidence>
<keyword evidence="7" id="KW-0378">Hydrolase</keyword>
<evidence type="ECO:0000256" key="2">
    <source>
        <dbReference type="ARBA" id="ARBA00007881"/>
    </source>
</evidence>
<dbReference type="InterPro" id="IPR051281">
    <property type="entry name" value="Dual-spec_lipid-protein_phosph"/>
</dbReference>
<proteinExistence type="inferred from homology"/>
<evidence type="ECO:0000256" key="9">
    <source>
        <dbReference type="ARBA" id="ARBA00023098"/>
    </source>
</evidence>
<dbReference type="EC" id="3.1.3.67" evidence="3"/>
<dbReference type="SMART" id="SM01326">
    <property type="entry name" value="PTEN_C2"/>
    <property type="match status" value="1"/>
</dbReference>
<comment type="catalytic activity">
    <reaction evidence="11">
        <text>1,2-dioctanoyl-sn-glycero-3-phospho-(1D-myo-inositol-3,4,5-trisphosphate) + H2O = 1,2-dioctanoyl-sn-glycero-3-phospho-(1D-myo-inositol-4,5-bisphosphate) + phosphate</text>
        <dbReference type="Rhea" id="RHEA:43552"/>
        <dbReference type="ChEBI" id="CHEBI:15377"/>
        <dbReference type="ChEBI" id="CHEBI:43474"/>
        <dbReference type="ChEBI" id="CHEBI:83416"/>
        <dbReference type="ChEBI" id="CHEBI:83419"/>
    </reaction>
    <physiologicalReaction direction="left-to-right" evidence="11">
        <dbReference type="Rhea" id="RHEA:43553"/>
    </physiologicalReaction>
</comment>
<comment type="catalytic activity">
    <reaction evidence="17">
        <text>O-phospho-L-seryl-[protein] + H2O = L-seryl-[protein] + phosphate</text>
        <dbReference type="Rhea" id="RHEA:20629"/>
        <dbReference type="Rhea" id="RHEA-COMP:9863"/>
        <dbReference type="Rhea" id="RHEA-COMP:11604"/>
        <dbReference type="ChEBI" id="CHEBI:15377"/>
        <dbReference type="ChEBI" id="CHEBI:29999"/>
        <dbReference type="ChEBI" id="CHEBI:43474"/>
        <dbReference type="ChEBI" id="CHEBI:83421"/>
        <dbReference type="EC" id="3.1.3.16"/>
    </reaction>
    <physiologicalReaction direction="left-to-right" evidence="17">
        <dbReference type="Rhea" id="RHEA:20630"/>
    </physiologicalReaction>
</comment>
<keyword evidence="25" id="KW-1185">Reference proteome</keyword>
<dbReference type="GO" id="GO:0006629">
    <property type="term" value="P:lipid metabolic process"/>
    <property type="evidence" value="ECO:0007669"/>
    <property type="project" value="UniProtKB-KW"/>
</dbReference>
<comment type="catalytic activity">
    <reaction evidence="13">
        <text>1D-myo-inositol 1,3,4,5-tetrakisphosphate + H2O = 1D-myo-inositol 1,4,5-trisphosphate + phosphate</text>
        <dbReference type="Rhea" id="RHEA:77155"/>
        <dbReference type="ChEBI" id="CHEBI:15377"/>
        <dbReference type="ChEBI" id="CHEBI:43474"/>
        <dbReference type="ChEBI" id="CHEBI:57895"/>
        <dbReference type="ChEBI" id="CHEBI:203600"/>
    </reaction>
    <physiologicalReaction direction="left-to-right" evidence="13">
        <dbReference type="Rhea" id="RHEA:77156"/>
    </physiologicalReaction>
</comment>
<comment type="similarity">
    <text evidence="2">Belongs to the PTEN phosphatase protein family.</text>
</comment>
<evidence type="ECO:0000256" key="7">
    <source>
        <dbReference type="ARBA" id="ARBA00022801"/>
    </source>
</evidence>
<keyword evidence="9" id="KW-0443">Lipid metabolism</keyword>
<reference evidence="24 25" key="1">
    <citation type="submission" date="2024-03" db="EMBL/GenBank/DDBJ databases">
        <title>The Acrasis kona genome and developmental transcriptomes reveal deep origins of eukaryotic multicellular pathways.</title>
        <authorList>
            <person name="Sheikh S."/>
            <person name="Fu C.-J."/>
            <person name="Brown M.W."/>
            <person name="Baldauf S.L."/>
        </authorList>
    </citation>
    <scope>NUCLEOTIDE SEQUENCE [LARGE SCALE GENOMIC DNA]</scope>
    <source>
        <strain evidence="24 25">ATCC MYA-3509</strain>
    </source>
</reference>
<gene>
    <name evidence="24" type="ORF">AKO1_010802</name>
</gene>
<dbReference type="GO" id="GO:0004722">
    <property type="term" value="F:protein serine/threonine phosphatase activity"/>
    <property type="evidence" value="ECO:0007669"/>
    <property type="project" value="UniProtKB-EC"/>
</dbReference>
<comment type="catalytic activity">
    <reaction evidence="10">
        <text>1,2-dihexadecanoyl-sn-glycero-3-phospho-(1D-myo-inositol-3,4,5-trisphosphate) + H2O = 1,2-dihexadecanoyl-sn-glycero-3-phospho-(1D-myo-inositol-4,5-bisphosphate) + phosphate</text>
        <dbReference type="Rhea" id="RHEA:43560"/>
        <dbReference type="ChEBI" id="CHEBI:15377"/>
        <dbReference type="ChEBI" id="CHEBI:43474"/>
        <dbReference type="ChEBI" id="CHEBI:83420"/>
        <dbReference type="ChEBI" id="CHEBI:83423"/>
    </reaction>
    <physiologicalReaction direction="left-to-right" evidence="10">
        <dbReference type="Rhea" id="RHEA:43561"/>
    </physiologicalReaction>
</comment>
<accession>A0AAW2YLI6</accession>
<dbReference type="InterPro" id="IPR029021">
    <property type="entry name" value="Prot-tyrosine_phosphatase-like"/>
</dbReference>
<dbReference type="Proteomes" id="UP001431209">
    <property type="component" value="Unassembled WGS sequence"/>
</dbReference>
<evidence type="ECO:0000259" key="21">
    <source>
        <dbReference type="PROSITE" id="PS50056"/>
    </source>
</evidence>
<evidence type="ECO:0000256" key="15">
    <source>
        <dbReference type="ARBA" id="ARBA00043762"/>
    </source>
</evidence>
<comment type="catalytic activity">
    <reaction evidence="14">
        <text>a 1,2-diacyl-sn-glycero-3-phospho-(1D-myo-inositol-3,4,5-trisphosphate) + H2O = a 1,2-diacyl-sn-glycero-3-phospho-(1D-myo-inositol-4,5-bisphosphate) + phosphate</text>
        <dbReference type="Rhea" id="RHEA:25017"/>
        <dbReference type="ChEBI" id="CHEBI:15377"/>
        <dbReference type="ChEBI" id="CHEBI:43474"/>
        <dbReference type="ChEBI" id="CHEBI:57836"/>
        <dbReference type="ChEBI" id="CHEBI:58456"/>
        <dbReference type="EC" id="3.1.3.67"/>
    </reaction>
    <physiologicalReaction direction="left-to-right" evidence="14">
        <dbReference type="Rhea" id="RHEA:25018"/>
    </physiologicalReaction>
</comment>
<sequence length="382" mass="44678">MAYLTRRIVSKQKKRFQEEGFDLDLTCMFTAIHRDNHVLDVTNNVIAMGFPSTSVEGFYRNKLQDVVRFLETRHKGSYKVYNLCSEKGYDPTLFNNRVERFPFNDHNPCPFEMILPFCRSVDEWLKQNSSNVAIVHCKAGKGRTGLMICSYLMYSRQRSTAPEALSYYAETRTMDKQGVTIPSQIRYVKYFGEYLRNGGKLPHGNKALFIEKITISHYPKSAGQIQISVSDKSDDRIISYRQDANNSQPAQNKINLFLERVALIDDLHFVVKEKKLISTPKQLFHFWINVAFINNNYVTLSKLELDGTHRDVKHREYHKDFCVEIFFSLAPYPSSEEQKKRIRNESKYEPDLSSRDSDEYSEEVVDSDLIKQMEQEYIKNKR</sequence>
<protein>
    <recommendedName>
        <fullName evidence="12">Phosphatidylinositol 3,4,5-trisphosphate 3-phosphatase and dual-specificity protein phosphatase PTEN</fullName>
        <ecNumber evidence="5">3.1.3.16</ecNumber>
        <ecNumber evidence="4">3.1.3.48</ecNumber>
        <ecNumber evidence="3">3.1.3.67</ecNumber>
    </recommendedName>
    <alternativeName>
        <fullName evidence="16">Inositol polyphosphate 3-phosphatase</fullName>
    </alternativeName>
</protein>
<keyword evidence="8" id="KW-0904">Protein phosphatase</keyword>
<dbReference type="AlphaFoldDB" id="A0AAW2YLI6"/>